<feature type="domain" description="C2H2-type" evidence="12">
    <location>
        <begin position="672"/>
        <end position="699"/>
    </location>
</feature>
<dbReference type="FunFam" id="3.30.160.60:FF:001227">
    <property type="entry name" value="Zinc finger and BTB domain containing 41"/>
    <property type="match status" value="1"/>
</dbReference>
<feature type="domain" description="C2H2-type" evidence="12">
    <location>
        <begin position="361"/>
        <end position="388"/>
    </location>
</feature>
<dbReference type="GO" id="GO:0001228">
    <property type="term" value="F:DNA-binding transcription activator activity, RNA polymerase II-specific"/>
    <property type="evidence" value="ECO:0007669"/>
    <property type="project" value="TreeGrafter"/>
</dbReference>
<dbReference type="FunFam" id="3.30.160.60:FF:000100">
    <property type="entry name" value="Zinc finger 45-like"/>
    <property type="match status" value="1"/>
</dbReference>
<protein>
    <submittedName>
        <fullName evidence="14">Uncharacterized protein</fullName>
    </submittedName>
</protein>
<feature type="domain" description="C2H2-type" evidence="12">
    <location>
        <begin position="530"/>
        <end position="557"/>
    </location>
</feature>
<reference evidence="14" key="1">
    <citation type="submission" date="2019-08" db="EMBL/GenBank/DDBJ databases">
        <title>The genome of the North American firefly Photinus pyralis.</title>
        <authorList>
            <consortium name="Photinus pyralis genome working group"/>
            <person name="Fallon T.R."/>
            <person name="Sander Lower S.E."/>
            <person name="Weng J.-K."/>
        </authorList>
    </citation>
    <scope>NUCLEOTIDE SEQUENCE</scope>
    <source>
        <strain evidence="14">TRF0915ILg1</strain>
        <tissue evidence="14">Whole body</tissue>
    </source>
</reference>
<dbReference type="Pfam" id="PF13912">
    <property type="entry name" value="zf-C2H2_6"/>
    <property type="match status" value="1"/>
</dbReference>
<comment type="caution">
    <text evidence="14">The sequence shown here is derived from an EMBL/GenBank/DDBJ whole genome shotgun (WGS) entry which is preliminary data.</text>
</comment>
<dbReference type="FunFam" id="3.30.160.60:FF:001840">
    <property type="entry name" value="Paternally-expressed gene 3 protein"/>
    <property type="match status" value="1"/>
</dbReference>
<feature type="domain" description="C2H2-type" evidence="12">
    <location>
        <begin position="474"/>
        <end position="501"/>
    </location>
</feature>
<feature type="domain" description="C2H2-type" evidence="12">
    <location>
        <begin position="586"/>
        <end position="613"/>
    </location>
</feature>
<dbReference type="Gene3D" id="3.40.1800.20">
    <property type="match status" value="1"/>
</dbReference>
<dbReference type="GO" id="GO:0000785">
    <property type="term" value="C:chromatin"/>
    <property type="evidence" value="ECO:0007669"/>
    <property type="project" value="UniProtKB-ARBA"/>
</dbReference>
<dbReference type="SMART" id="SM00868">
    <property type="entry name" value="zf-AD"/>
    <property type="match status" value="1"/>
</dbReference>
<dbReference type="GO" id="GO:0000978">
    <property type="term" value="F:RNA polymerase II cis-regulatory region sequence-specific DNA binding"/>
    <property type="evidence" value="ECO:0007669"/>
    <property type="project" value="TreeGrafter"/>
</dbReference>
<evidence type="ECO:0000256" key="1">
    <source>
        <dbReference type="ARBA" id="ARBA00004123"/>
    </source>
</evidence>
<keyword evidence="2 10" id="KW-0479">Metal-binding</keyword>
<dbReference type="SMART" id="SM00355">
    <property type="entry name" value="ZnF_C2H2"/>
    <property type="match status" value="12"/>
</dbReference>
<dbReference type="InterPro" id="IPR036236">
    <property type="entry name" value="Znf_C2H2_sf"/>
</dbReference>
<dbReference type="GO" id="GO:0005634">
    <property type="term" value="C:nucleus"/>
    <property type="evidence" value="ECO:0007669"/>
    <property type="project" value="UniProtKB-SubCell"/>
</dbReference>
<feature type="domain" description="ZAD" evidence="13">
    <location>
        <begin position="12"/>
        <end position="89"/>
    </location>
</feature>
<accession>A0A8K0GGS8</accession>
<dbReference type="EMBL" id="VTPC01002921">
    <property type="protein sequence ID" value="KAF2899264.1"/>
    <property type="molecule type" value="Genomic_DNA"/>
</dbReference>
<feature type="compositionally biased region" description="Acidic residues" evidence="11">
    <location>
        <begin position="447"/>
        <end position="459"/>
    </location>
</feature>
<dbReference type="PROSITE" id="PS51915">
    <property type="entry name" value="ZAD"/>
    <property type="match status" value="1"/>
</dbReference>
<dbReference type="PROSITE" id="PS00028">
    <property type="entry name" value="ZINC_FINGER_C2H2_1"/>
    <property type="match status" value="12"/>
</dbReference>
<feature type="domain" description="C2H2-type" evidence="12">
    <location>
        <begin position="385"/>
        <end position="413"/>
    </location>
</feature>
<dbReference type="GO" id="GO:0008270">
    <property type="term" value="F:zinc ion binding"/>
    <property type="evidence" value="ECO:0007669"/>
    <property type="project" value="UniProtKB-UniRule"/>
</dbReference>
<evidence type="ECO:0000259" key="13">
    <source>
        <dbReference type="PROSITE" id="PS51915"/>
    </source>
</evidence>
<evidence type="ECO:0000256" key="4">
    <source>
        <dbReference type="ARBA" id="ARBA00022771"/>
    </source>
</evidence>
<dbReference type="FunFam" id="3.30.160.60:FF:002284">
    <property type="entry name" value="Zinc finger protein, putative"/>
    <property type="match status" value="1"/>
</dbReference>
<name>A0A8K0GGS8_IGNLU</name>
<evidence type="ECO:0000259" key="12">
    <source>
        <dbReference type="PROSITE" id="PS50157"/>
    </source>
</evidence>
<keyword evidence="6" id="KW-0805">Transcription regulation</keyword>
<evidence type="ECO:0000256" key="3">
    <source>
        <dbReference type="ARBA" id="ARBA00022737"/>
    </source>
</evidence>
<dbReference type="InterPro" id="IPR012934">
    <property type="entry name" value="Znf_AD"/>
</dbReference>
<dbReference type="SUPFAM" id="SSF57667">
    <property type="entry name" value="beta-beta-alpha zinc fingers"/>
    <property type="match status" value="7"/>
</dbReference>
<feature type="region of interest" description="Disordered" evidence="11">
    <location>
        <begin position="435"/>
        <end position="464"/>
    </location>
</feature>
<feature type="binding site" evidence="10">
    <location>
        <position position="17"/>
    </location>
    <ligand>
        <name>Zn(2+)</name>
        <dbReference type="ChEBI" id="CHEBI:29105"/>
    </ligand>
</feature>
<feature type="binding site" evidence="10">
    <location>
        <position position="14"/>
    </location>
    <ligand>
        <name>Zn(2+)</name>
        <dbReference type="ChEBI" id="CHEBI:29105"/>
    </ligand>
</feature>
<feature type="domain" description="C2H2-type" evidence="12">
    <location>
        <begin position="728"/>
        <end position="752"/>
    </location>
</feature>
<evidence type="ECO:0000256" key="11">
    <source>
        <dbReference type="SAM" id="MobiDB-lite"/>
    </source>
</evidence>
<sequence length="752" mass="86148">MAAAEDSTRYGDLCRLCATKTNMVLGINIFENEGAIRQINKKIETCLPIQVHESDDLPKMICENCLYKLELFFDFRERSLRTENILISLFKEIHAAKLPTTEQQIVNMSEIDQQDMIMIQHHHQLLNEHGIQNVNEIDLSQLQQRDMIVEHEIILSQQNVDINAHSLANIDLNHHELAGQDISNQETILVDGANNVRYAEDNLHLIQQEHQLLTEQYRLPHSLHVNITENNTICNDVTDTTSSSNHIQAPENITERKFSIKQEKSHSKLEMALKQVKSENIIEEKLLKSDDNFVTVSTIVDCGQPEQCTNSNESQLIVDGQFDETNEDNSKIYIQQPMMPCENSNTSMGMSANSSNDGEWLPCNMCGKSFNEKLEFQIHYEQHFNKCTICLAVFTNRDALNAHRKEMHGSSGEEEKVIKTRLKRATVPMKKEDINSDSEEGINNVDNVEDEEDEDDPEADAVTAGLKRKKWTPKECKECGKTYKTNYKLAEHMRKHTGEKPYKCNSCEKAFRSKIGLAQHEAKHTGQYDLSCPTCGKGFQCKSYLMVHQRVHSDVKPYPCTTCGRNFKTKQSLLDHTNRHLGVKPYMCDICGRGFITKGLCKAHQKVHTGLDNRKFSCKVCNKMFVSKSYLQTHLRIHTGEKPFMCEVCGKGFLTRVDLRIHSTMHTGEKSYVCEMCGKAFARRDALRCHRRSHTGERPYSCDQCGQTFTQFSPMAIHKRLHTGERPYSCEVCGKAFVSRSTMMSHWKKHVR</sequence>
<dbReference type="GO" id="GO:0003682">
    <property type="term" value="F:chromatin binding"/>
    <property type="evidence" value="ECO:0007669"/>
    <property type="project" value="UniProtKB-ARBA"/>
</dbReference>
<evidence type="ECO:0000256" key="5">
    <source>
        <dbReference type="ARBA" id="ARBA00022833"/>
    </source>
</evidence>
<dbReference type="FunFam" id="3.30.160.60:FF:001136">
    <property type="entry name" value="Zinc finger protein 408"/>
    <property type="match status" value="1"/>
</dbReference>
<proteinExistence type="predicted"/>
<feature type="domain" description="C2H2-type" evidence="12">
    <location>
        <begin position="616"/>
        <end position="643"/>
    </location>
</feature>
<dbReference type="FunFam" id="3.30.160.60:FF:002343">
    <property type="entry name" value="Zinc finger protein 33A"/>
    <property type="match status" value="1"/>
</dbReference>
<dbReference type="GO" id="GO:0040029">
    <property type="term" value="P:epigenetic regulation of gene expression"/>
    <property type="evidence" value="ECO:0007669"/>
    <property type="project" value="UniProtKB-ARBA"/>
</dbReference>
<keyword evidence="4 9" id="KW-0863">Zinc-finger</keyword>
<dbReference type="PANTHER" id="PTHR24393:SF151">
    <property type="entry name" value="C2H2-TYPE DOMAIN-CONTAINING PROTEIN"/>
    <property type="match status" value="1"/>
</dbReference>
<keyword evidence="5 10" id="KW-0862">Zinc</keyword>
<feature type="domain" description="C2H2-type" evidence="12">
    <location>
        <begin position="502"/>
        <end position="529"/>
    </location>
</feature>
<dbReference type="Gene3D" id="3.30.160.60">
    <property type="entry name" value="Classic Zinc Finger"/>
    <property type="match status" value="11"/>
</dbReference>
<dbReference type="AlphaFoldDB" id="A0A8K0GGS8"/>
<evidence type="ECO:0000256" key="8">
    <source>
        <dbReference type="ARBA" id="ARBA00023242"/>
    </source>
</evidence>
<dbReference type="InterPro" id="IPR013087">
    <property type="entry name" value="Znf_C2H2_type"/>
</dbReference>
<evidence type="ECO:0000256" key="10">
    <source>
        <dbReference type="PROSITE-ProRule" id="PRU01263"/>
    </source>
</evidence>
<comment type="subcellular location">
    <subcellularLocation>
        <location evidence="1">Nucleus</location>
    </subcellularLocation>
</comment>
<feature type="domain" description="C2H2-type" evidence="12">
    <location>
        <begin position="700"/>
        <end position="727"/>
    </location>
</feature>
<keyword evidence="7" id="KW-0804">Transcription</keyword>
<keyword evidence="8" id="KW-0539">Nucleus</keyword>
<evidence type="ECO:0000313" key="14">
    <source>
        <dbReference type="EMBL" id="KAF2899264.1"/>
    </source>
</evidence>
<feature type="binding site" evidence="10">
    <location>
        <position position="65"/>
    </location>
    <ligand>
        <name>Zn(2+)</name>
        <dbReference type="ChEBI" id="CHEBI:29105"/>
    </ligand>
</feature>
<dbReference type="FunFam" id="3.30.160.60:FF:000690">
    <property type="entry name" value="Zinc finger protein 354C"/>
    <property type="match status" value="1"/>
</dbReference>
<keyword evidence="15" id="KW-1185">Reference proteome</keyword>
<dbReference type="Pfam" id="PF00096">
    <property type="entry name" value="zf-C2H2"/>
    <property type="match status" value="7"/>
</dbReference>
<dbReference type="FunFam" id="3.30.160.60:FF:000512">
    <property type="entry name" value="zinc finger protein 197 isoform X1"/>
    <property type="match status" value="1"/>
</dbReference>
<dbReference type="SUPFAM" id="SSF57716">
    <property type="entry name" value="Glucocorticoid receptor-like (DNA-binding domain)"/>
    <property type="match status" value="1"/>
</dbReference>
<evidence type="ECO:0000313" key="15">
    <source>
        <dbReference type="Proteomes" id="UP000801492"/>
    </source>
</evidence>
<dbReference type="PROSITE" id="PS50157">
    <property type="entry name" value="ZINC_FINGER_C2H2_2"/>
    <property type="match status" value="12"/>
</dbReference>
<evidence type="ECO:0000256" key="6">
    <source>
        <dbReference type="ARBA" id="ARBA00023015"/>
    </source>
</evidence>
<dbReference type="Proteomes" id="UP000801492">
    <property type="component" value="Unassembled WGS sequence"/>
</dbReference>
<gene>
    <name evidence="14" type="ORF">ILUMI_06912</name>
</gene>
<organism evidence="14 15">
    <name type="scientific">Ignelater luminosus</name>
    <name type="common">Cucubano</name>
    <name type="synonym">Pyrophorus luminosus</name>
    <dbReference type="NCBI Taxonomy" id="2038154"/>
    <lineage>
        <taxon>Eukaryota</taxon>
        <taxon>Metazoa</taxon>
        <taxon>Ecdysozoa</taxon>
        <taxon>Arthropoda</taxon>
        <taxon>Hexapoda</taxon>
        <taxon>Insecta</taxon>
        <taxon>Pterygota</taxon>
        <taxon>Neoptera</taxon>
        <taxon>Endopterygota</taxon>
        <taxon>Coleoptera</taxon>
        <taxon>Polyphaga</taxon>
        <taxon>Elateriformia</taxon>
        <taxon>Elateroidea</taxon>
        <taxon>Elateridae</taxon>
        <taxon>Agrypninae</taxon>
        <taxon>Pyrophorini</taxon>
        <taxon>Ignelater</taxon>
    </lineage>
</organism>
<feature type="domain" description="C2H2-type" evidence="12">
    <location>
        <begin position="558"/>
        <end position="585"/>
    </location>
</feature>
<dbReference type="PANTHER" id="PTHR24393">
    <property type="entry name" value="ZINC FINGER PROTEIN"/>
    <property type="match status" value="1"/>
</dbReference>
<keyword evidence="3" id="KW-0677">Repeat</keyword>
<evidence type="ECO:0000256" key="2">
    <source>
        <dbReference type="ARBA" id="ARBA00022723"/>
    </source>
</evidence>
<feature type="domain" description="C2H2-type" evidence="12">
    <location>
        <begin position="644"/>
        <end position="671"/>
    </location>
</feature>
<dbReference type="FunFam" id="3.30.160.60:FF:000003">
    <property type="entry name" value="Zinc finger protein 3 homolog"/>
    <property type="match status" value="1"/>
</dbReference>
<feature type="binding site" evidence="10">
    <location>
        <position position="62"/>
    </location>
    <ligand>
        <name>Zn(2+)</name>
        <dbReference type="ChEBI" id="CHEBI:29105"/>
    </ligand>
</feature>
<dbReference type="OrthoDB" id="1095242at2759"/>
<dbReference type="Pfam" id="PF07776">
    <property type="entry name" value="zf-AD"/>
    <property type="match status" value="1"/>
</dbReference>
<evidence type="ECO:0000256" key="9">
    <source>
        <dbReference type="PROSITE-ProRule" id="PRU00042"/>
    </source>
</evidence>
<evidence type="ECO:0000256" key="7">
    <source>
        <dbReference type="ARBA" id="ARBA00023163"/>
    </source>
</evidence>